<feature type="transmembrane region" description="Helical" evidence="1">
    <location>
        <begin position="83"/>
        <end position="102"/>
    </location>
</feature>
<dbReference type="AlphaFoldDB" id="A1K4X0"/>
<feature type="transmembrane region" description="Helical" evidence="1">
    <location>
        <begin position="386"/>
        <end position="404"/>
    </location>
</feature>
<dbReference type="HOGENOM" id="CLU_392640_0_0_4"/>
<name>A1K4X0_AZOSB</name>
<dbReference type="Gene3D" id="3.40.50.1460">
    <property type="match status" value="1"/>
</dbReference>
<dbReference type="EMBL" id="AM406670">
    <property type="protein sequence ID" value="CAL93875.1"/>
    <property type="molecule type" value="Genomic_DNA"/>
</dbReference>
<gene>
    <name evidence="2" type="ordered locus">azo1258</name>
</gene>
<organism evidence="2 3">
    <name type="scientific">Azoarcus sp. (strain BH72)</name>
    <dbReference type="NCBI Taxonomy" id="418699"/>
    <lineage>
        <taxon>Bacteria</taxon>
        <taxon>Pseudomonadati</taxon>
        <taxon>Pseudomonadota</taxon>
        <taxon>Betaproteobacteria</taxon>
        <taxon>Rhodocyclales</taxon>
        <taxon>Zoogloeaceae</taxon>
        <taxon>Azoarcus</taxon>
    </lineage>
</organism>
<evidence type="ECO:0000313" key="2">
    <source>
        <dbReference type="EMBL" id="CAL93875.1"/>
    </source>
</evidence>
<dbReference type="GO" id="GO:0006508">
    <property type="term" value="P:proteolysis"/>
    <property type="evidence" value="ECO:0007669"/>
    <property type="project" value="InterPro"/>
</dbReference>
<keyword evidence="1" id="KW-0472">Membrane</keyword>
<keyword evidence="3" id="KW-1185">Reference proteome</keyword>
<keyword evidence="1" id="KW-0812">Transmembrane</keyword>
<sequence length="702" mass="73296">MALPPDSDPAPQPAPAVVADAPAALHYSLDAATACAAHVLASRRVSHRFGGRGGAWLLQLLVWICIGAAAGIAAQGWRTGTAVSVWVLGGLLLGAGLFGAVLRRRLFDQLGRTHAAATGNVRLALEADGLHMLSGMGEAWVPWARVVEVAEQTGWVAVTLGPVPQVLAVPFAAFPDAAARSRWIAALEARIASACGQSGAHPSAASAAAPRAGSRAGAAVTAGEHEGATLPGALGQLGRLLAFRAPRPGALGFSPAVLLGCVVLYAALTLGVQVWEANGEGELWWYEASGLLSPFAAAAIAAALAALVAPGQLPAGRLLVALTLLLLPLPLVGLWAAPEVGNFLRALAPGEADGPLMTLMFFLPQAWLLGAAGVVAWRLAAAEPAVRARVALVAVLASGANLWLHNDPPMLWYAAVNEEARPRLNIDERVLYGQPRLLDQALAGLQPGRPGVAELYFLGVGGYGQQDVFLREVRTVESLFADRYGTTGRSALLVNNAATVHELPVANAESLGAALRAIGARMNHGEDLLFLFLTSHGSRDHRFSLAFWPFRFNDITPEMLRRALDDAGIDQRVVVVSACYSGGFIPALADARTLVITAAAADRNSFGCADQNELTDFGRAYFAEALHETRSFTAAFELARTRIAERETAEGLTPSLPQMQGGEALNAVLQRLAAPDAAPARAVPVGAAPARREANALSSITH</sequence>
<dbReference type="eggNOG" id="COG4249">
    <property type="taxonomic scope" value="Bacteria"/>
</dbReference>
<dbReference type="GO" id="GO:0008233">
    <property type="term" value="F:peptidase activity"/>
    <property type="evidence" value="ECO:0007669"/>
    <property type="project" value="InterPro"/>
</dbReference>
<dbReference type="RefSeq" id="WP_011764991.1">
    <property type="nucleotide sequence ID" value="NC_008702.1"/>
</dbReference>
<evidence type="ECO:0000256" key="1">
    <source>
        <dbReference type="SAM" id="Phobius"/>
    </source>
</evidence>
<dbReference type="Pfam" id="PF01650">
    <property type="entry name" value="Peptidase_C13"/>
    <property type="match status" value="1"/>
</dbReference>
<protein>
    <submittedName>
        <fullName evidence="2">Hypothetical membrane protein</fullName>
    </submittedName>
</protein>
<proteinExistence type="predicted"/>
<dbReference type="KEGG" id="azo:azo1258"/>
<accession>A1K4X0</accession>
<feature type="transmembrane region" description="Helical" evidence="1">
    <location>
        <begin position="357"/>
        <end position="379"/>
    </location>
</feature>
<dbReference type="STRING" id="62928.azo1258"/>
<reference evidence="2 3" key="1">
    <citation type="journal article" date="2006" name="Nat. Biotechnol.">
        <title>Complete genome of the mutualistic, N2-fixing grass endophyte Azoarcus sp. strain BH72.</title>
        <authorList>
            <person name="Krause A."/>
            <person name="Ramakumar A."/>
            <person name="Bartels D."/>
            <person name="Battistoni F."/>
            <person name="Bekel T."/>
            <person name="Boch J."/>
            <person name="Boehm M."/>
            <person name="Friedrich F."/>
            <person name="Hurek T."/>
            <person name="Krause L."/>
            <person name="Linke B."/>
            <person name="McHardy A.C."/>
            <person name="Sarkar A."/>
            <person name="Schneiker S."/>
            <person name="Syed A.A."/>
            <person name="Thauer R."/>
            <person name="Vorhoelter F.-J."/>
            <person name="Weidner S."/>
            <person name="Puehler A."/>
            <person name="Reinhold-Hurek B."/>
            <person name="Kaiser O."/>
            <person name="Goesmann A."/>
        </authorList>
    </citation>
    <scope>NUCLEOTIDE SEQUENCE [LARGE SCALE GENOMIC DNA]</scope>
    <source>
        <strain evidence="2 3">BH72</strain>
    </source>
</reference>
<feature type="transmembrane region" description="Helical" evidence="1">
    <location>
        <begin position="53"/>
        <end position="77"/>
    </location>
</feature>
<feature type="transmembrane region" description="Helical" evidence="1">
    <location>
        <begin position="249"/>
        <end position="268"/>
    </location>
</feature>
<dbReference type="InterPro" id="IPR001096">
    <property type="entry name" value="Peptidase_C13"/>
</dbReference>
<keyword evidence="1" id="KW-1133">Transmembrane helix</keyword>
<feature type="transmembrane region" description="Helical" evidence="1">
    <location>
        <begin position="318"/>
        <end position="337"/>
    </location>
</feature>
<feature type="transmembrane region" description="Helical" evidence="1">
    <location>
        <begin position="288"/>
        <end position="309"/>
    </location>
</feature>
<evidence type="ECO:0000313" key="3">
    <source>
        <dbReference type="Proteomes" id="UP000002588"/>
    </source>
</evidence>
<dbReference type="Proteomes" id="UP000002588">
    <property type="component" value="Chromosome"/>
</dbReference>